<keyword evidence="3" id="KW-1185">Reference proteome</keyword>
<evidence type="ECO:0000313" key="2">
    <source>
        <dbReference type="EMBL" id="KAF2209049.1"/>
    </source>
</evidence>
<gene>
    <name evidence="2" type="ORF">CERZMDRAFT_87238</name>
</gene>
<evidence type="ECO:0000256" key="1">
    <source>
        <dbReference type="SAM" id="MobiDB-lite"/>
    </source>
</evidence>
<protein>
    <submittedName>
        <fullName evidence="2">Uncharacterized protein</fullName>
    </submittedName>
</protein>
<organism evidence="2 3">
    <name type="scientific">Cercospora zeae-maydis SCOH1-5</name>
    <dbReference type="NCBI Taxonomy" id="717836"/>
    <lineage>
        <taxon>Eukaryota</taxon>
        <taxon>Fungi</taxon>
        <taxon>Dikarya</taxon>
        <taxon>Ascomycota</taxon>
        <taxon>Pezizomycotina</taxon>
        <taxon>Dothideomycetes</taxon>
        <taxon>Dothideomycetidae</taxon>
        <taxon>Mycosphaerellales</taxon>
        <taxon>Mycosphaerellaceae</taxon>
        <taxon>Cercospora</taxon>
    </lineage>
</organism>
<reference evidence="2" key="1">
    <citation type="journal article" date="2020" name="Stud. Mycol.">
        <title>101 Dothideomycetes genomes: a test case for predicting lifestyles and emergence of pathogens.</title>
        <authorList>
            <person name="Haridas S."/>
            <person name="Albert R."/>
            <person name="Binder M."/>
            <person name="Bloem J."/>
            <person name="Labutti K."/>
            <person name="Salamov A."/>
            <person name="Andreopoulos B."/>
            <person name="Baker S."/>
            <person name="Barry K."/>
            <person name="Bills G."/>
            <person name="Bluhm B."/>
            <person name="Cannon C."/>
            <person name="Castanera R."/>
            <person name="Culley D."/>
            <person name="Daum C."/>
            <person name="Ezra D."/>
            <person name="Gonzalez J."/>
            <person name="Henrissat B."/>
            <person name="Kuo A."/>
            <person name="Liang C."/>
            <person name="Lipzen A."/>
            <person name="Lutzoni F."/>
            <person name="Magnuson J."/>
            <person name="Mondo S."/>
            <person name="Nolan M."/>
            <person name="Ohm R."/>
            <person name="Pangilinan J."/>
            <person name="Park H.-J."/>
            <person name="Ramirez L."/>
            <person name="Alfaro M."/>
            <person name="Sun H."/>
            <person name="Tritt A."/>
            <person name="Yoshinaga Y."/>
            <person name="Zwiers L.-H."/>
            <person name="Turgeon B."/>
            <person name="Goodwin S."/>
            <person name="Spatafora J."/>
            <person name="Crous P."/>
            <person name="Grigoriev I."/>
        </authorList>
    </citation>
    <scope>NUCLEOTIDE SEQUENCE</scope>
    <source>
        <strain evidence="2">SCOH1-5</strain>
    </source>
</reference>
<accession>A0A6A6F761</accession>
<dbReference type="AlphaFoldDB" id="A0A6A6F761"/>
<dbReference type="EMBL" id="ML992689">
    <property type="protein sequence ID" value="KAF2209049.1"/>
    <property type="molecule type" value="Genomic_DNA"/>
</dbReference>
<feature type="region of interest" description="Disordered" evidence="1">
    <location>
        <begin position="162"/>
        <end position="194"/>
    </location>
</feature>
<sequence length="194" mass="21330">MYDSSRSMPPPPTAAFPHCTVDGLSARLLTDSRYDRCAVAAPTLQQTCWRRVHFPCPCCRNDQSRPVPLCQASSPSRRGLINWLRVSWRLDSFTVQRAANDAGFLIIGINLHHCTAHAVAHETLAMSVAWSLGRQFIVGNCDAIPARSTACNLRPSPTVALLSHPRESDARASGEDDDHPSDNNEKVVLVRSTD</sequence>
<evidence type="ECO:0000313" key="3">
    <source>
        <dbReference type="Proteomes" id="UP000799539"/>
    </source>
</evidence>
<dbReference type="Proteomes" id="UP000799539">
    <property type="component" value="Unassembled WGS sequence"/>
</dbReference>
<name>A0A6A6F761_9PEZI</name>
<proteinExistence type="predicted"/>
<feature type="compositionally biased region" description="Basic and acidic residues" evidence="1">
    <location>
        <begin position="164"/>
        <end position="185"/>
    </location>
</feature>